<feature type="domain" description="Helix-turn-helix" evidence="1">
    <location>
        <begin position="2"/>
        <end position="46"/>
    </location>
</feature>
<dbReference type="InterPro" id="IPR041657">
    <property type="entry name" value="HTH_17"/>
</dbReference>
<name>A0ABS6FCX1_9FIRM</name>
<dbReference type="InterPro" id="IPR010093">
    <property type="entry name" value="SinI_DNA-bd"/>
</dbReference>
<keyword evidence="3" id="KW-1185">Reference proteome</keyword>
<dbReference type="EMBL" id="JAHLQN010000001">
    <property type="protein sequence ID" value="MBU5628133.1"/>
    <property type="molecule type" value="Genomic_DNA"/>
</dbReference>
<accession>A0ABS6FCX1</accession>
<sequence length="49" mass="5538">MEVAEILGVSKKSVYNMCANGTFKCVRIGTRLRISKKAFDDWLDGRDNT</sequence>
<proteinExistence type="predicted"/>
<dbReference type="Pfam" id="PF12728">
    <property type="entry name" value="HTH_17"/>
    <property type="match status" value="1"/>
</dbReference>
<protein>
    <submittedName>
        <fullName evidence="2">Helix-turn-helix domain-containing protein</fullName>
    </submittedName>
</protein>
<organism evidence="2 3">
    <name type="scientific">Dysosmobacter acutus</name>
    <dbReference type="NCBI Taxonomy" id="2841504"/>
    <lineage>
        <taxon>Bacteria</taxon>
        <taxon>Bacillati</taxon>
        <taxon>Bacillota</taxon>
        <taxon>Clostridia</taxon>
        <taxon>Eubacteriales</taxon>
        <taxon>Oscillospiraceae</taxon>
        <taxon>Dysosmobacter</taxon>
    </lineage>
</organism>
<reference evidence="2 3" key="1">
    <citation type="submission" date="2021-06" db="EMBL/GenBank/DDBJ databases">
        <authorList>
            <person name="Sun Q."/>
            <person name="Li D."/>
        </authorList>
    </citation>
    <scope>NUCLEOTIDE SEQUENCE [LARGE SCALE GENOMIC DNA]</scope>
    <source>
        <strain evidence="2 3">MSJ-2</strain>
    </source>
</reference>
<evidence type="ECO:0000313" key="3">
    <source>
        <dbReference type="Proteomes" id="UP000787672"/>
    </source>
</evidence>
<comment type="caution">
    <text evidence="2">The sequence shown here is derived from an EMBL/GenBank/DDBJ whole genome shotgun (WGS) entry which is preliminary data.</text>
</comment>
<dbReference type="Proteomes" id="UP000787672">
    <property type="component" value="Unassembled WGS sequence"/>
</dbReference>
<evidence type="ECO:0000313" key="2">
    <source>
        <dbReference type="EMBL" id="MBU5628133.1"/>
    </source>
</evidence>
<dbReference type="NCBIfam" id="TIGR01764">
    <property type="entry name" value="excise"/>
    <property type="match status" value="1"/>
</dbReference>
<gene>
    <name evidence="2" type="ORF">KQI82_14570</name>
</gene>
<evidence type="ECO:0000259" key="1">
    <source>
        <dbReference type="Pfam" id="PF12728"/>
    </source>
</evidence>